<reference evidence="1 2" key="1">
    <citation type="submission" date="2023-01" db="EMBL/GenBank/DDBJ databases">
        <authorList>
            <person name="Kreplak J."/>
        </authorList>
    </citation>
    <scope>NUCLEOTIDE SEQUENCE [LARGE SCALE GENOMIC DNA]</scope>
</reference>
<gene>
    <name evidence="1" type="ORF">VFH_II162520</name>
</gene>
<sequence>MRSGGCRGVAVGVVDDGMGQPTMETEGVGGRSFDAVDKFGGVGFTRKEAEVFVSLWEEAWWLRTTEKLVDPSEEDDWLCRVETVDVSRWL</sequence>
<accession>A0AAV0ZKI1</accession>
<dbReference type="AlphaFoldDB" id="A0AAV0ZKI1"/>
<name>A0AAV0ZKI1_VICFA</name>
<dbReference type="EMBL" id="OX451737">
    <property type="protein sequence ID" value="CAI8599180.1"/>
    <property type="molecule type" value="Genomic_DNA"/>
</dbReference>
<proteinExistence type="predicted"/>
<evidence type="ECO:0000313" key="1">
    <source>
        <dbReference type="EMBL" id="CAI8599180.1"/>
    </source>
</evidence>
<evidence type="ECO:0000313" key="2">
    <source>
        <dbReference type="Proteomes" id="UP001157006"/>
    </source>
</evidence>
<organism evidence="1 2">
    <name type="scientific">Vicia faba</name>
    <name type="common">Broad bean</name>
    <name type="synonym">Faba vulgaris</name>
    <dbReference type="NCBI Taxonomy" id="3906"/>
    <lineage>
        <taxon>Eukaryota</taxon>
        <taxon>Viridiplantae</taxon>
        <taxon>Streptophyta</taxon>
        <taxon>Embryophyta</taxon>
        <taxon>Tracheophyta</taxon>
        <taxon>Spermatophyta</taxon>
        <taxon>Magnoliopsida</taxon>
        <taxon>eudicotyledons</taxon>
        <taxon>Gunneridae</taxon>
        <taxon>Pentapetalae</taxon>
        <taxon>rosids</taxon>
        <taxon>fabids</taxon>
        <taxon>Fabales</taxon>
        <taxon>Fabaceae</taxon>
        <taxon>Papilionoideae</taxon>
        <taxon>50 kb inversion clade</taxon>
        <taxon>NPAAA clade</taxon>
        <taxon>Hologalegina</taxon>
        <taxon>IRL clade</taxon>
        <taxon>Fabeae</taxon>
        <taxon>Vicia</taxon>
    </lineage>
</organism>
<dbReference type="Proteomes" id="UP001157006">
    <property type="component" value="Chromosome 2"/>
</dbReference>
<protein>
    <submittedName>
        <fullName evidence="1">Uncharacterized protein</fullName>
    </submittedName>
</protein>
<keyword evidence="2" id="KW-1185">Reference proteome</keyword>